<evidence type="ECO:0000256" key="1">
    <source>
        <dbReference type="ARBA" id="ARBA00005184"/>
    </source>
</evidence>
<feature type="compositionally biased region" description="Low complexity" evidence="6">
    <location>
        <begin position="94"/>
        <end position="162"/>
    </location>
</feature>
<dbReference type="InterPro" id="IPR012334">
    <property type="entry name" value="Pectin_lyas_fold"/>
</dbReference>
<sequence>MAESVLFVLISRYITLVALVLTLSNALDQCHGQWWFAAMEATPPSSSTSVDSSTASPPSPGSSTSVQATPPSSLTSGLTDYSSTATPPASSGFTTGSAATPPTSTDSSWAATPPASSTGSAWTATPPSSTDSAWAATPPASSTGSAWTASPPPSTYSSWTATPPSPGSYSTATEAPPPSDNIPAAPATSPASTSNLQTPPAVSTSSSSVATTTSSTVNSTTLIVGSFPFGPETIYTSVQDAIDAVPEDNTDLYTIEILSGTYLEKVSIPSTKPFITLQGAGRDTTIITYNDTANSTGSTIKSSTFFVAADNFTARNLTFKNSAPYAEPGDVGAQAVALRITGDMASFYGCGFVSSQDTICDEAGRHYFRDCYIEGNIDIIWGNGQSLYEYCQIESTARNVSKSGCITAQGRAAEDESTGFTFVGGSITGSGSNLLGRAYGLYSRVFFIDTYMEDIISPEGWSDWPTTASNSTSRRLLEESTTRHEYYGEYGNTGPGANLTGRVSWMISLTEAEAANFSSIAFIDGSSWLTSET</sequence>
<evidence type="ECO:0000256" key="3">
    <source>
        <dbReference type="ARBA" id="ARBA00013229"/>
    </source>
</evidence>
<evidence type="ECO:0000313" key="9">
    <source>
        <dbReference type="Proteomes" id="UP000822688"/>
    </source>
</evidence>
<comment type="caution">
    <text evidence="8">The sequence shown here is derived from an EMBL/GenBank/DDBJ whole genome shotgun (WGS) entry which is preliminary data.</text>
</comment>
<gene>
    <name evidence="8" type="ORF">KC19_1G255700</name>
</gene>
<dbReference type="Gene3D" id="2.160.20.10">
    <property type="entry name" value="Single-stranded right-handed beta-helix, Pectin lyase-like"/>
    <property type="match status" value="1"/>
</dbReference>
<reference evidence="8" key="1">
    <citation type="submission" date="2020-06" db="EMBL/GenBank/DDBJ databases">
        <title>WGS assembly of Ceratodon purpureus strain R40.</title>
        <authorList>
            <person name="Carey S.B."/>
            <person name="Jenkins J."/>
            <person name="Shu S."/>
            <person name="Lovell J.T."/>
            <person name="Sreedasyam A."/>
            <person name="Maumus F."/>
            <person name="Tiley G.P."/>
            <person name="Fernandez-Pozo N."/>
            <person name="Barry K."/>
            <person name="Chen C."/>
            <person name="Wang M."/>
            <person name="Lipzen A."/>
            <person name="Daum C."/>
            <person name="Saski C.A."/>
            <person name="Payton A.C."/>
            <person name="Mcbreen J.C."/>
            <person name="Conrad R.E."/>
            <person name="Kollar L.M."/>
            <person name="Olsson S."/>
            <person name="Huttunen S."/>
            <person name="Landis J.B."/>
            <person name="Wickett N.J."/>
            <person name="Johnson M.G."/>
            <person name="Rensing S.A."/>
            <person name="Grimwood J."/>
            <person name="Schmutz J."/>
            <person name="Mcdaniel S.F."/>
        </authorList>
    </citation>
    <scope>NUCLEOTIDE SEQUENCE</scope>
    <source>
        <strain evidence="8">R40</strain>
    </source>
</reference>
<feature type="region of interest" description="Disordered" evidence="6">
    <location>
        <begin position="45"/>
        <end position="214"/>
    </location>
</feature>
<dbReference type="EMBL" id="CM026421">
    <property type="protein sequence ID" value="KAG0592482.1"/>
    <property type="molecule type" value="Genomic_DNA"/>
</dbReference>
<dbReference type="SUPFAM" id="SSF51126">
    <property type="entry name" value="Pectin lyase-like"/>
    <property type="match status" value="1"/>
</dbReference>
<dbReference type="Proteomes" id="UP000822688">
    <property type="component" value="Chromosome 1"/>
</dbReference>
<keyword evidence="5" id="KW-0063">Aspartyl esterase</keyword>
<comment type="similarity">
    <text evidence="2">Belongs to the pectinesterase family.</text>
</comment>
<proteinExistence type="inferred from homology"/>
<comment type="pathway">
    <text evidence="1">Glycan metabolism; pectin degradation; 2-dehydro-3-deoxy-D-gluconate from pectin: step 1/5.</text>
</comment>
<dbReference type="AlphaFoldDB" id="A0A8T0JBQ4"/>
<dbReference type="InterPro" id="IPR011050">
    <property type="entry name" value="Pectin_lyase_fold/virulence"/>
</dbReference>
<evidence type="ECO:0000256" key="6">
    <source>
        <dbReference type="SAM" id="MobiDB-lite"/>
    </source>
</evidence>
<feature type="compositionally biased region" description="Low complexity" evidence="6">
    <location>
        <begin position="45"/>
        <end position="65"/>
    </location>
</feature>
<name>A0A8T0JBQ4_CERPU</name>
<feature type="domain" description="Pectinesterase catalytic" evidence="7">
    <location>
        <begin position="235"/>
        <end position="525"/>
    </location>
</feature>
<evidence type="ECO:0000256" key="2">
    <source>
        <dbReference type="ARBA" id="ARBA00008891"/>
    </source>
</evidence>
<evidence type="ECO:0000259" key="7">
    <source>
        <dbReference type="Pfam" id="PF01095"/>
    </source>
</evidence>
<evidence type="ECO:0000313" key="8">
    <source>
        <dbReference type="EMBL" id="KAG0592482.1"/>
    </source>
</evidence>
<keyword evidence="4" id="KW-0378">Hydrolase</keyword>
<dbReference type="InterPro" id="IPR000070">
    <property type="entry name" value="Pectinesterase_cat"/>
</dbReference>
<dbReference type="GO" id="GO:0042545">
    <property type="term" value="P:cell wall modification"/>
    <property type="evidence" value="ECO:0007669"/>
    <property type="project" value="InterPro"/>
</dbReference>
<keyword evidence="9" id="KW-1185">Reference proteome</keyword>
<dbReference type="PANTHER" id="PTHR31321">
    <property type="entry name" value="ACYL-COA THIOESTER HYDROLASE YBHC-RELATED"/>
    <property type="match status" value="1"/>
</dbReference>
<dbReference type="Pfam" id="PF01095">
    <property type="entry name" value="Pectinesterase"/>
    <property type="match status" value="1"/>
</dbReference>
<dbReference type="EC" id="3.1.1.11" evidence="3"/>
<evidence type="ECO:0000256" key="4">
    <source>
        <dbReference type="ARBA" id="ARBA00022801"/>
    </source>
</evidence>
<feature type="compositionally biased region" description="Polar residues" evidence="6">
    <location>
        <begin position="66"/>
        <end position="93"/>
    </location>
</feature>
<dbReference type="OrthoDB" id="2019149at2759"/>
<dbReference type="PANTHER" id="PTHR31321:SF139">
    <property type="entry name" value="PECTINESTERASE CATALYTIC DOMAIN-CONTAINING PROTEIN"/>
    <property type="match status" value="1"/>
</dbReference>
<dbReference type="GO" id="GO:0030599">
    <property type="term" value="F:pectinesterase activity"/>
    <property type="evidence" value="ECO:0007669"/>
    <property type="project" value="UniProtKB-EC"/>
</dbReference>
<feature type="compositionally biased region" description="Low complexity" evidence="6">
    <location>
        <begin position="183"/>
        <end position="214"/>
    </location>
</feature>
<organism evidence="8 9">
    <name type="scientific">Ceratodon purpureus</name>
    <name type="common">Fire moss</name>
    <name type="synonym">Dicranum purpureum</name>
    <dbReference type="NCBI Taxonomy" id="3225"/>
    <lineage>
        <taxon>Eukaryota</taxon>
        <taxon>Viridiplantae</taxon>
        <taxon>Streptophyta</taxon>
        <taxon>Embryophyta</taxon>
        <taxon>Bryophyta</taxon>
        <taxon>Bryophytina</taxon>
        <taxon>Bryopsida</taxon>
        <taxon>Dicranidae</taxon>
        <taxon>Pseudoditrichales</taxon>
        <taxon>Ditrichaceae</taxon>
        <taxon>Ceratodon</taxon>
    </lineage>
</organism>
<protein>
    <recommendedName>
        <fullName evidence="3">pectinesterase</fullName>
        <ecNumber evidence="3">3.1.1.11</ecNumber>
    </recommendedName>
</protein>
<evidence type="ECO:0000256" key="5">
    <source>
        <dbReference type="ARBA" id="ARBA00023085"/>
    </source>
</evidence>
<accession>A0A8T0JBQ4</accession>
<dbReference type="FunFam" id="2.160.20.10:FF:000052">
    <property type="entry name" value="Pectinesterase"/>
    <property type="match status" value="1"/>
</dbReference>
<dbReference type="GO" id="GO:0045490">
    <property type="term" value="P:pectin catabolic process"/>
    <property type="evidence" value="ECO:0007669"/>
    <property type="project" value="TreeGrafter"/>
</dbReference>